<keyword evidence="3" id="KW-1185">Reference proteome</keyword>
<reference evidence="2 3" key="1">
    <citation type="journal article" date="2024" name="Microbiol. Resour. Announc.">
        <title>Genome annotations for the ascomycete fungi Trichoderma harzianum, Trichoderma aggressivum, and Purpureocillium lilacinum.</title>
        <authorList>
            <person name="Beijen E.P.W."/>
            <person name="Ohm R.A."/>
        </authorList>
    </citation>
    <scope>NUCLEOTIDE SEQUENCE [LARGE SCALE GENOMIC DNA]</scope>
    <source>
        <strain evidence="2 3">CBS 150709</strain>
    </source>
</reference>
<dbReference type="EMBL" id="JAWRVI010000061">
    <property type="protein sequence ID" value="KAK4083083.1"/>
    <property type="molecule type" value="Genomic_DNA"/>
</dbReference>
<evidence type="ECO:0000313" key="2">
    <source>
        <dbReference type="EMBL" id="KAK4083083.1"/>
    </source>
</evidence>
<sequence>MPFRRTLLVRPGGRWSSGGAACFGSGDDTTRPDPTLWRLQSCDGEHRLRSGSEAKRAVARGPKRDRTTTKHDRRGGRGDWGEWDEESRDRTGQTGDKRDETRHDETRTHARTHARGLARQVQSEWVLLQDNAGAEKRGGRWRGWAAARAASSSMQGVVAVVQASCFRSEAHGEEERESGGRGGGGGDSEVEVDSEATREDGGEGGTCNAEVKMCELQVPFPCLPSWHLQFLMPRVRRRAGVLAGWLQPPPLTRPPASIFRRRRPLKSRPQKRALKATTAHTQEATNLRRRRV</sequence>
<feature type="compositionally biased region" description="Basic and acidic residues" evidence="1">
    <location>
        <begin position="87"/>
        <end position="108"/>
    </location>
</feature>
<gene>
    <name evidence="2" type="ORF">Purlil1_11027</name>
</gene>
<evidence type="ECO:0000256" key="1">
    <source>
        <dbReference type="SAM" id="MobiDB-lite"/>
    </source>
</evidence>
<feature type="region of interest" description="Disordered" evidence="1">
    <location>
        <begin position="263"/>
        <end position="292"/>
    </location>
</feature>
<organism evidence="2 3">
    <name type="scientific">Purpureocillium lilacinum</name>
    <name type="common">Paecilomyces lilacinus</name>
    <dbReference type="NCBI Taxonomy" id="33203"/>
    <lineage>
        <taxon>Eukaryota</taxon>
        <taxon>Fungi</taxon>
        <taxon>Dikarya</taxon>
        <taxon>Ascomycota</taxon>
        <taxon>Pezizomycotina</taxon>
        <taxon>Sordariomycetes</taxon>
        <taxon>Hypocreomycetidae</taxon>
        <taxon>Hypocreales</taxon>
        <taxon>Ophiocordycipitaceae</taxon>
        <taxon>Purpureocillium</taxon>
    </lineage>
</organism>
<feature type="compositionally biased region" description="Basic and acidic residues" evidence="1">
    <location>
        <begin position="169"/>
        <end position="179"/>
    </location>
</feature>
<feature type="compositionally biased region" description="Basic residues" evidence="1">
    <location>
        <begin position="263"/>
        <end position="274"/>
    </location>
</feature>
<feature type="region of interest" description="Disordered" evidence="1">
    <location>
        <begin position="169"/>
        <end position="205"/>
    </location>
</feature>
<protein>
    <submittedName>
        <fullName evidence="2">Uncharacterized protein</fullName>
    </submittedName>
</protein>
<feature type="compositionally biased region" description="Basic and acidic residues" evidence="1">
    <location>
        <begin position="43"/>
        <end position="80"/>
    </location>
</feature>
<accession>A0ABR0BL47</accession>
<name>A0ABR0BL47_PURLI</name>
<proteinExistence type="predicted"/>
<comment type="caution">
    <text evidence="2">The sequence shown here is derived from an EMBL/GenBank/DDBJ whole genome shotgun (WGS) entry which is preliminary data.</text>
</comment>
<feature type="region of interest" description="Disordered" evidence="1">
    <location>
        <begin position="1"/>
        <end position="119"/>
    </location>
</feature>
<dbReference type="Proteomes" id="UP001287286">
    <property type="component" value="Unassembled WGS sequence"/>
</dbReference>
<evidence type="ECO:0000313" key="3">
    <source>
        <dbReference type="Proteomes" id="UP001287286"/>
    </source>
</evidence>